<name>A0A871RAR5_DEKBR</name>
<evidence type="ECO:0000256" key="1">
    <source>
        <dbReference type="SAM" id="MobiDB-lite"/>
    </source>
</evidence>
<feature type="compositionally biased region" description="Basic and acidic residues" evidence="1">
    <location>
        <begin position="199"/>
        <end position="213"/>
    </location>
</feature>
<sequence>MLDALPLDQYKTNYRDIIHDQPLEYGNMKGLVLDKDRFRRDFDDFDVLLRKNVPAKYKGYFNPPGNAKISTDNLDRSMLDEQIMDDDDTEDIEYRRSSPSKMTYKLSPIKKRSHKKIPSISIKDSEDLKAPEADIFHISKKEAKRPLQQLKTTDGLDSLVEQTYRYIDENLRGDTQLSNLVSDLVQRLRSLGRKELIREQQENETSVEEKDNSNLDQSGRSQQEWVELLKVFQQKLAKYKSKNLSLRLEIEGLEDKVRSLKQSNNNNSDEFEDSDEEYIQLQTKLGRARKDLALMKNELREVKLEKSEMEVELERLTSKVSVKKTELEELMSRLNTKDKELENTLAKVAQQKDMLDELEKSVDHGPKQEEQNNDDESRKTVETDIEEFKDDPELKKLNEEMESLKEKRMMIIEKRRKEWEEASRATQQREQSKVAGPVININFPPEFSDRIASKVTDAILTRHMQRKEEENAKEAEKIPEEKKKTPKLKEETTSKEYALPHLSSPMNLGKDCPACGEEIYGKEFVPRKRTTRPYSADDDIRKYGFRGSARTWENSNSLRSNDSLYKQSTYGAVW</sequence>
<proteinExistence type="predicted"/>
<dbReference type="AlphaFoldDB" id="A0A871RAR5"/>
<dbReference type="EMBL" id="CP063137">
    <property type="protein sequence ID" value="QOU21754.1"/>
    <property type="molecule type" value="Genomic_DNA"/>
</dbReference>
<accession>A0A871RAR5</accession>
<dbReference type="KEGG" id="bbrx:BRETT_001918"/>
<reference evidence="2" key="2">
    <citation type="journal article" name="BMC Genomics">
        <title>New genome assemblies reveal patterns of domestication and adaptation across Brettanomyces (Dekkera) species.</title>
        <authorList>
            <person name="Roach M.J."/>
            <person name="Borneman A.R."/>
        </authorList>
    </citation>
    <scope>NUCLEOTIDE SEQUENCE</scope>
    <source>
        <strain evidence="2">UCD 2041</strain>
    </source>
</reference>
<feature type="region of interest" description="Disordered" evidence="1">
    <location>
        <begin position="199"/>
        <end position="219"/>
    </location>
</feature>
<dbReference type="OrthoDB" id="3993444at2759"/>
<feature type="compositionally biased region" description="Basic and acidic residues" evidence="1">
    <location>
        <begin position="359"/>
        <end position="382"/>
    </location>
</feature>
<feature type="region of interest" description="Disordered" evidence="1">
    <location>
        <begin position="466"/>
        <end position="496"/>
    </location>
</feature>
<dbReference type="Proteomes" id="UP000663131">
    <property type="component" value="Chromosome 9"/>
</dbReference>
<gene>
    <name evidence="2" type="ORF">BRETT_001918</name>
</gene>
<feature type="compositionally biased region" description="Basic and acidic residues" evidence="1">
    <location>
        <begin position="466"/>
        <end position="494"/>
    </location>
</feature>
<reference evidence="2" key="1">
    <citation type="submission" date="2020-10" db="EMBL/GenBank/DDBJ databases">
        <authorList>
            <person name="Palmer J.M."/>
        </authorList>
    </citation>
    <scope>NUCLEOTIDE SEQUENCE</scope>
    <source>
        <strain evidence="2">UCD 2041</strain>
    </source>
</reference>
<dbReference type="GeneID" id="64573842"/>
<evidence type="ECO:0000313" key="2">
    <source>
        <dbReference type="EMBL" id="QOU21754.1"/>
    </source>
</evidence>
<dbReference type="Gene3D" id="1.10.287.1490">
    <property type="match status" value="1"/>
</dbReference>
<organism evidence="2 3">
    <name type="scientific">Dekkera bruxellensis</name>
    <name type="common">Brettanomyces custersii</name>
    <dbReference type="NCBI Taxonomy" id="5007"/>
    <lineage>
        <taxon>Eukaryota</taxon>
        <taxon>Fungi</taxon>
        <taxon>Dikarya</taxon>
        <taxon>Ascomycota</taxon>
        <taxon>Saccharomycotina</taxon>
        <taxon>Pichiomycetes</taxon>
        <taxon>Pichiales</taxon>
        <taxon>Pichiaceae</taxon>
        <taxon>Brettanomyces</taxon>
    </lineage>
</organism>
<dbReference type="RefSeq" id="XP_041138247.1">
    <property type="nucleotide sequence ID" value="XM_041280456.1"/>
</dbReference>
<protein>
    <submittedName>
        <fullName evidence="2">Uncharacterized protein</fullName>
    </submittedName>
</protein>
<feature type="region of interest" description="Disordered" evidence="1">
    <location>
        <begin position="359"/>
        <end position="387"/>
    </location>
</feature>
<evidence type="ECO:0000313" key="3">
    <source>
        <dbReference type="Proteomes" id="UP000663131"/>
    </source>
</evidence>